<evidence type="ECO:0000313" key="2">
    <source>
        <dbReference type="Proteomes" id="UP001238096"/>
    </source>
</evidence>
<organism evidence="1 2">
    <name type="scientific">Streptococcus didelphis</name>
    <dbReference type="NCBI Taxonomy" id="102886"/>
    <lineage>
        <taxon>Bacteria</taxon>
        <taxon>Bacillati</taxon>
        <taxon>Bacillota</taxon>
        <taxon>Bacilli</taxon>
        <taxon>Lactobacillales</taxon>
        <taxon>Streptococcaceae</taxon>
        <taxon>Streptococcus</taxon>
    </lineage>
</organism>
<accession>A0ABY9LF61</accession>
<dbReference type="InterPro" id="IPR009267">
    <property type="entry name" value="NTP_transf_6"/>
</dbReference>
<dbReference type="PANTHER" id="PTHR39166">
    <property type="entry name" value="BLL1166 PROTEIN"/>
    <property type="match status" value="1"/>
</dbReference>
<name>A0ABY9LF61_9STRE</name>
<gene>
    <name evidence="1" type="ORF">N1496_04980</name>
</gene>
<keyword evidence="2" id="KW-1185">Reference proteome</keyword>
<dbReference type="EMBL" id="CP110509">
    <property type="protein sequence ID" value="WMB27564.1"/>
    <property type="molecule type" value="Genomic_DNA"/>
</dbReference>
<dbReference type="RefSeq" id="WP_026216495.1">
    <property type="nucleotide sequence ID" value="NZ_CP110509.1"/>
</dbReference>
<reference evidence="2" key="1">
    <citation type="submission" date="2022-10" db="EMBL/GenBank/DDBJ databases">
        <title>Streptococcus didelphis as causative of fatal infections in opossums (Didelphis albiventris).</title>
        <authorList>
            <person name="Breyer G.M."/>
            <person name="Da Silva M.E.R.J."/>
            <person name="Siqueira F.M."/>
        </authorList>
    </citation>
    <scope>NUCLEOTIDE SEQUENCE [LARGE SCALE GENOMIC DNA]</scope>
    <source>
        <strain evidence="2">LBVP101/21</strain>
    </source>
</reference>
<dbReference type="Pfam" id="PF06042">
    <property type="entry name" value="NTP_transf_6"/>
    <property type="match status" value="1"/>
</dbReference>
<dbReference type="PANTHER" id="PTHR39166:SF1">
    <property type="entry name" value="BLL1166 PROTEIN"/>
    <property type="match status" value="1"/>
</dbReference>
<sequence length="179" mass="21056">MTKIYQLISNNAEIMTLLSLIQSFNLKDSWLCAGTLRNFVWNSLSGINETLTSDIDLVFFDENLSYEETIKIEEEIKLKYPKYDWEVKNEFYMNVHSPNSPKYISSKDAISKFPEKCTAIGARLNSDNKLELFLPYGEDDILNFIVSPTPYFLNDKLRYHVYLDRVNKKNWDKYGQIYT</sequence>
<evidence type="ECO:0000313" key="1">
    <source>
        <dbReference type="EMBL" id="WMB27564.1"/>
    </source>
</evidence>
<proteinExistence type="predicted"/>
<dbReference type="Proteomes" id="UP001238096">
    <property type="component" value="Chromosome"/>
</dbReference>
<protein>
    <submittedName>
        <fullName evidence="1">Nucleotidyltransferase family protein</fullName>
    </submittedName>
</protein>